<dbReference type="AlphaFoldDB" id="A0A1J5QCV3"/>
<dbReference type="InterPro" id="IPR006597">
    <property type="entry name" value="Sel1-like"/>
</dbReference>
<proteinExistence type="predicted"/>
<accession>A0A1J5QCV3</accession>
<dbReference type="PANTHER" id="PTHR45011:SF1">
    <property type="entry name" value="DAP3-BINDING CELL DEATH ENHANCER 1"/>
    <property type="match status" value="1"/>
</dbReference>
<dbReference type="Pfam" id="PF08238">
    <property type="entry name" value="Sel1"/>
    <property type="match status" value="3"/>
</dbReference>
<dbReference type="InterPro" id="IPR011990">
    <property type="entry name" value="TPR-like_helical_dom_sf"/>
</dbReference>
<reference evidence="1" key="1">
    <citation type="submission" date="2016-10" db="EMBL/GenBank/DDBJ databases">
        <title>Sequence of Gallionella enrichment culture.</title>
        <authorList>
            <person name="Poehlein A."/>
            <person name="Muehling M."/>
            <person name="Daniel R."/>
        </authorList>
    </citation>
    <scope>NUCLEOTIDE SEQUENCE</scope>
</reference>
<organism evidence="1">
    <name type="scientific">mine drainage metagenome</name>
    <dbReference type="NCBI Taxonomy" id="410659"/>
    <lineage>
        <taxon>unclassified sequences</taxon>
        <taxon>metagenomes</taxon>
        <taxon>ecological metagenomes</taxon>
    </lineage>
</organism>
<dbReference type="EMBL" id="MLJW01002731">
    <property type="protein sequence ID" value="OIQ73805.1"/>
    <property type="molecule type" value="Genomic_DNA"/>
</dbReference>
<dbReference type="InterPro" id="IPR052748">
    <property type="entry name" value="ISR_Activator"/>
</dbReference>
<sequence length="188" mass="20851">MNSLPPWKMVPKVNCANQMNIRPANETGIGLLMLFAAGLLFALPAAPALADDFENGLRFSIDGDYSRAAASFRKAADRGEAEAQFKLALMYEEGRGVARDDRQAVKWYLKAAEQDHALAQLRLGKMLFAGRGANRDNVEAYKWFSIANAKNKRVSRMNLNGIASQMTPAQIAEAQLRARKWLEAHPQD</sequence>
<dbReference type="PANTHER" id="PTHR45011">
    <property type="entry name" value="DAP3-BINDING CELL DEATH ENHANCER 1"/>
    <property type="match status" value="1"/>
</dbReference>
<dbReference type="Gene3D" id="1.25.40.10">
    <property type="entry name" value="Tetratricopeptide repeat domain"/>
    <property type="match status" value="1"/>
</dbReference>
<name>A0A1J5QCV3_9ZZZZ</name>
<comment type="caution">
    <text evidence="1">The sequence shown here is derived from an EMBL/GenBank/DDBJ whole genome shotgun (WGS) entry which is preliminary data.</text>
</comment>
<protein>
    <submittedName>
        <fullName evidence="1">Localization factor PodJL</fullName>
    </submittedName>
</protein>
<evidence type="ECO:0000313" key="1">
    <source>
        <dbReference type="EMBL" id="OIQ73805.1"/>
    </source>
</evidence>
<dbReference type="SMART" id="SM00671">
    <property type="entry name" value="SEL1"/>
    <property type="match status" value="3"/>
</dbReference>
<dbReference type="SUPFAM" id="SSF81901">
    <property type="entry name" value="HCP-like"/>
    <property type="match status" value="1"/>
</dbReference>
<gene>
    <name evidence="1" type="primary">podJ_9</name>
    <name evidence="1" type="ORF">GALL_445540</name>
</gene>